<dbReference type="InterPro" id="IPR007329">
    <property type="entry name" value="FMN-bd"/>
</dbReference>
<dbReference type="SMART" id="SM00900">
    <property type="entry name" value="FMN_bind"/>
    <property type="match status" value="1"/>
</dbReference>
<dbReference type="EMBL" id="CP022011">
    <property type="protein sequence ID" value="QDJ15547.1"/>
    <property type="molecule type" value="Genomic_DNA"/>
</dbReference>
<comment type="similarity">
    <text evidence="1">Belongs to the RnfG family.</text>
</comment>
<keyword evidence="1" id="KW-0288">FMN</keyword>
<accession>A0A8E3MHY1</accession>
<evidence type="ECO:0000313" key="2">
    <source>
        <dbReference type="EMBL" id="QDJ15547.1"/>
    </source>
</evidence>
<comment type="subcellular location">
    <subcellularLocation>
        <location evidence="1">Cell inner membrane</location>
        <topology evidence="1">Single-pass membrane protein</topology>
    </subcellularLocation>
</comment>
<keyword evidence="3" id="KW-1185">Reference proteome</keyword>
<keyword evidence="1" id="KW-0285">Flavoprotein</keyword>
<dbReference type="Pfam" id="PF04205">
    <property type="entry name" value="FMN_bind"/>
    <property type="match status" value="1"/>
</dbReference>
<dbReference type="GO" id="GO:0005886">
    <property type="term" value="C:plasma membrane"/>
    <property type="evidence" value="ECO:0007669"/>
    <property type="project" value="UniProtKB-SubCell"/>
</dbReference>
<name>A0A8E3MHY1_9PAST</name>
<comment type="subunit">
    <text evidence="1">The complex is composed of six subunits: RnfA, RnfB, RnfC, RnfD, RnfE and RnfG.</text>
</comment>
<keyword evidence="1" id="KW-0813">Transport</keyword>
<evidence type="ECO:0000313" key="3">
    <source>
        <dbReference type="Proteomes" id="UP000955338"/>
    </source>
</evidence>
<dbReference type="AlphaFoldDB" id="A0A8E3MHY1"/>
<dbReference type="GO" id="GO:0009055">
    <property type="term" value="F:electron transfer activity"/>
    <property type="evidence" value="ECO:0007669"/>
    <property type="project" value="InterPro"/>
</dbReference>
<dbReference type="RefSeq" id="WP_261920988.1">
    <property type="nucleotide sequence ID" value="NZ_CP022010.1"/>
</dbReference>
<keyword evidence="1" id="KW-1133">Transmembrane helix</keyword>
<evidence type="ECO:0000256" key="1">
    <source>
        <dbReference type="HAMAP-Rule" id="MF_00479"/>
    </source>
</evidence>
<dbReference type="PANTHER" id="PTHR36118">
    <property type="entry name" value="ION-TRANSLOCATING OXIDOREDUCTASE COMPLEX SUBUNIT G"/>
    <property type="match status" value="1"/>
</dbReference>
<dbReference type="EC" id="7.-.-.-" evidence="1"/>
<dbReference type="PIRSF" id="PIRSF006091">
    <property type="entry name" value="E_trnsport_RnfG"/>
    <property type="match status" value="1"/>
</dbReference>
<protein>
    <recommendedName>
        <fullName evidence="1">Ion-translocating oxidoreductase complex subunit G</fullName>
        <ecNumber evidence="1">7.-.-.-</ecNumber>
    </recommendedName>
    <alternativeName>
        <fullName evidence="1">Rnf electron transport complex subunit G</fullName>
    </alternativeName>
</protein>
<dbReference type="GO" id="GO:0022900">
    <property type="term" value="P:electron transport chain"/>
    <property type="evidence" value="ECO:0007669"/>
    <property type="project" value="UniProtKB-UniRule"/>
</dbReference>
<keyword evidence="1" id="KW-1278">Translocase</keyword>
<proteinExistence type="inferred from homology"/>
<keyword evidence="1" id="KW-0597">Phosphoprotein</keyword>
<gene>
    <name evidence="1" type="primary">rnfG</name>
    <name evidence="2" type="ORF">CEP48_03975</name>
</gene>
<dbReference type="NCBIfam" id="NF002519">
    <property type="entry name" value="PRK01908.1"/>
    <property type="match status" value="1"/>
</dbReference>
<feature type="modified residue" description="FMN phosphoryl threonine" evidence="1">
    <location>
        <position position="176"/>
    </location>
</feature>
<dbReference type="GO" id="GO:0010181">
    <property type="term" value="F:FMN binding"/>
    <property type="evidence" value="ECO:0007669"/>
    <property type="project" value="InterPro"/>
</dbReference>
<sequence>MNIRKTTIKYGLILALVASICVSISSLVYFLTKGKIEQDLIKRQQMLLAQVIPADYADNDLQQSCYQPIKNTNLSYIKHIYLAQKSGKTTAYAVETIAPDGYSGDIRLLIGITPQGKILGVRTLEHYETPGLGDKIDLRISDWILNFTNKIFDPKNTKIWAVKKDGGEFDQFTGATITPRAVVNAVKYTAETMLIRYPTLQQEALQPCQR</sequence>
<keyword evidence="1" id="KW-0249">Electron transport</keyword>
<organism evidence="2 3">
    <name type="scientific">Mergibacter septicus</name>
    <dbReference type="NCBI Taxonomy" id="221402"/>
    <lineage>
        <taxon>Bacteria</taxon>
        <taxon>Pseudomonadati</taxon>
        <taxon>Pseudomonadota</taxon>
        <taxon>Gammaproteobacteria</taxon>
        <taxon>Pasteurellales</taxon>
        <taxon>Pasteurellaceae</taxon>
        <taxon>Mergibacter</taxon>
    </lineage>
</organism>
<comment type="cofactor">
    <cofactor evidence="1">
        <name>FMN</name>
        <dbReference type="ChEBI" id="CHEBI:58210"/>
    </cofactor>
</comment>
<keyword evidence="1" id="KW-0472">Membrane</keyword>
<dbReference type="NCBIfam" id="TIGR01947">
    <property type="entry name" value="rnfG"/>
    <property type="match status" value="1"/>
</dbReference>
<dbReference type="Proteomes" id="UP000955338">
    <property type="component" value="Chromosome"/>
</dbReference>
<comment type="function">
    <text evidence="1">Part of a membrane-bound complex that couples electron transfer with translocation of ions across the membrane.</text>
</comment>
<dbReference type="HAMAP" id="MF_00479">
    <property type="entry name" value="RsxG_RnfG"/>
    <property type="match status" value="1"/>
</dbReference>
<dbReference type="InterPro" id="IPR010209">
    <property type="entry name" value="Ion_transpt_RnfG/RsxG"/>
</dbReference>
<keyword evidence="1" id="KW-0997">Cell inner membrane</keyword>
<keyword evidence="1" id="KW-0812">Transmembrane</keyword>
<reference evidence="2" key="1">
    <citation type="submission" date="2017-06" db="EMBL/GenBank/DDBJ databases">
        <title>Genome sequencing of pathogenic and non-pathogenic strains within Bisgaard taxon 40.</title>
        <authorList>
            <person name="Ladner J.T."/>
            <person name="Lovett S.P."/>
            <person name="Koroleva G."/>
            <person name="Lorch J.M."/>
        </authorList>
    </citation>
    <scope>NUCLEOTIDE SEQUENCE</scope>
    <source>
        <strain evidence="2">27576-1-I1</strain>
    </source>
</reference>
<keyword evidence="1" id="KW-1003">Cell membrane</keyword>
<dbReference type="PANTHER" id="PTHR36118:SF1">
    <property type="entry name" value="ION-TRANSLOCATING OXIDOREDUCTASE COMPLEX SUBUNIT G"/>
    <property type="match status" value="1"/>
</dbReference>